<dbReference type="RefSeq" id="WP_006418158.1">
    <property type="nucleotide sequence ID" value="NZ_AENN01000015.1"/>
</dbReference>
<organism evidence="1 2">
    <name type="scientific">Eremococcus coleocola ACS-139-V-Col8</name>
    <dbReference type="NCBI Taxonomy" id="908337"/>
    <lineage>
        <taxon>Bacteria</taxon>
        <taxon>Bacillati</taxon>
        <taxon>Bacillota</taxon>
        <taxon>Bacilli</taxon>
        <taxon>Lactobacillales</taxon>
        <taxon>Aerococcaceae</taxon>
        <taxon>Eremococcus</taxon>
    </lineage>
</organism>
<proteinExistence type="predicted"/>
<dbReference type="EMBL" id="AENN01000015">
    <property type="protein sequence ID" value="EFR30955.1"/>
    <property type="molecule type" value="Genomic_DNA"/>
</dbReference>
<dbReference type="Proteomes" id="UP000005990">
    <property type="component" value="Unassembled WGS sequence"/>
</dbReference>
<evidence type="ECO:0000313" key="1">
    <source>
        <dbReference type="EMBL" id="EFR30955.1"/>
    </source>
</evidence>
<reference evidence="1 2" key="1">
    <citation type="submission" date="2010-10" db="EMBL/GenBank/DDBJ databases">
        <authorList>
            <person name="Durkin A.S."/>
            <person name="Madupu R."/>
            <person name="Torralba M."/>
            <person name="Gillis M."/>
            <person name="Methe B."/>
            <person name="Sutton G."/>
            <person name="Nelson K.E."/>
        </authorList>
    </citation>
    <scope>NUCLEOTIDE SEQUENCE [LARGE SCALE GENOMIC DNA]</scope>
    <source>
        <strain evidence="1 2">ACS-139-V-Col8</strain>
    </source>
</reference>
<dbReference type="AlphaFoldDB" id="E4KP99"/>
<gene>
    <name evidence="1" type="ORF">HMPREF9257_1386</name>
</gene>
<keyword evidence="2" id="KW-1185">Reference proteome</keyword>
<comment type="caution">
    <text evidence="1">The sequence shown here is derived from an EMBL/GenBank/DDBJ whole genome shotgun (WGS) entry which is preliminary data.</text>
</comment>
<protein>
    <recommendedName>
        <fullName evidence="3">MarR family transcriptional regulator</fullName>
    </recommendedName>
</protein>
<evidence type="ECO:0000313" key="2">
    <source>
        <dbReference type="Proteomes" id="UP000005990"/>
    </source>
</evidence>
<name>E4KP99_9LACT</name>
<accession>E4KP99</accession>
<evidence type="ECO:0008006" key="3">
    <source>
        <dbReference type="Google" id="ProtNLM"/>
    </source>
</evidence>
<sequence>MNQLEDFIQQRAESRQGQVSLILYQLFIITNRIESAFNRDKDELSLKQFMLLILVKILGQANLSESASILGISR</sequence>
<dbReference type="STRING" id="908337.HMPREF9257_1386"/>